<proteinExistence type="predicted"/>
<sequence length="377" mass="41887">MNLHSVVDVNRPGMRRKSSAQNLLTSFKNSTAQIQASMNVNSTTPSPNIPPATPTAVFASMTQMPQNKEWGSQSVVSDPLPPPLVAQGQFVNAADYIRDLVQKRIVTMTYLRNVHEGRSHWFHTVVMTRADIERLFPNHAMRKRTYRFAVLGMSLSSMFEVKDTFDLLKGLLNILSEYEQIKDDPIDKSKMRIFRTKFNKKPGFGEYTMSYSDTSETSYLITPPMPFPLDYQQTVISLLDVLSEIYNKISKYLGPPPIGQQMYGPLGLLSPHPGVSYLFTGSEPYVHTPLESESSLWGIANANTTAGSMGSPPPNWTSAYGEMVLKVDGKFKKITGVILKELDDYARSSMRDELASLDPLLRSAGLGHAGHDLDGAA</sequence>
<evidence type="ECO:0000313" key="2">
    <source>
        <dbReference type="Proteomes" id="UP000886501"/>
    </source>
</evidence>
<accession>A0ACB6ZW28</accession>
<organism evidence="1 2">
    <name type="scientific">Thelephora ganbajun</name>
    <name type="common">Ganba fungus</name>
    <dbReference type="NCBI Taxonomy" id="370292"/>
    <lineage>
        <taxon>Eukaryota</taxon>
        <taxon>Fungi</taxon>
        <taxon>Dikarya</taxon>
        <taxon>Basidiomycota</taxon>
        <taxon>Agaricomycotina</taxon>
        <taxon>Agaricomycetes</taxon>
        <taxon>Thelephorales</taxon>
        <taxon>Thelephoraceae</taxon>
        <taxon>Thelephora</taxon>
    </lineage>
</organism>
<evidence type="ECO:0000313" key="1">
    <source>
        <dbReference type="EMBL" id="KAF9653856.1"/>
    </source>
</evidence>
<comment type="caution">
    <text evidence="1">The sequence shown here is derived from an EMBL/GenBank/DDBJ whole genome shotgun (WGS) entry which is preliminary data.</text>
</comment>
<gene>
    <name evidence="1" type="ORF">BDM02DRAFT_3086578</name>
</gene>
<name>A0ACB6ZW28_THEGA</name>
<dbReference type="EMBL" id="MU117962">
    <property type="protein sequence ID" value="KAF9653856.1"/>
    <property type="molecule type" value="Genomic_DNA"/>
</dbReference>
<reference evidence="1" key="2">
    <citation type="journal article" date="2020" name="Nat. Commun.">
        <title>Large-scale genome sequencing of mycorrhizal fungi provides insights into the early evolution of symbiotic traits.</title>
        <authorList>
            <person name="Miyauchi S."/>
            <person name="Kiss E."/>
            <person name="Kuo A."/>
            <person name="Drula E."/>
            <person name="Kohler A."/>
            <person name="Sanchez-Garcia M."/>
            <person name="Morin E."/>
            <person name="Andreopoulos B."/>
            <person name="Barry K.W."/>
            <person name="Bonito G."/>
            <person name="Buee M."/>
            <person name="Carver A."/>
            <person name="Chen C."/>
            <person name="Cichocki N."/>
            <person name="Clum A."/>
            <person name="Culley D."/>
            <person name="Crous P.W."/>
            <person name="Fauchery L."/>
            <person name="Girlanda M."/>
            <person name="Hayes R.D."/>
            <person name="Keri Z."/>
            <person name="LaButti K."/>
            <person name="Lipzen A."/>
            <person name="Lombard V."/>
            <person name="Magnuson J."/>
            <person name="Maillard F."/>
            <person name="Murat C."/>
            <person name="Nolan M."/>
            <person name="Ohm R.A."/>
            <person name="Pangilinan J."/>
            <person name="Pereira M.F."/>
            <person name="Perotto S."/>
            <person name="Peter M."/>
            <person name="Pfister S."/>
            <person name="Riley R."/>
            <person name="Sitrit Y."/>
            <person name="Stielow J.B."/>
            <person name="Szollosi G."/>
            <person name="Zifcakova L."/>
            <person name="Stursova M."/>
            <person name="Spatafora J.W."/>
            <person name="Tedersoo L."/>
            <person name="Vaario L.M."/>
            <person name="Yamada A."/>
            <person name="Yan M."/>
            <person name="Wang P."/>
            <person name="Xu J."/>
            <person name="Bruns T."/>
            <person name="Baldrian P."/>
            <person name="Vilgalys R."/>
            <person name="Dunand C."/>
            <person name="Henrissat B."/>
            <person name="Grigoriev I.V."/>
            <person name="Hibbett D."/>
            <person name="Nagy L.G."/>
            <person name="Martin F.M."/>
        </authorList>
    </citation>
    <scope>NUCLEOTIDE SEQUENCE</scope>
    <source>
        <strain evidence="1">P2</strain>
    </source>
</reference>
<keyword evidence="2" id="KW-1185">Reference proteome</keyword>
<reference evidence="1" key="1">
    <citation type="submission" date="2019-10" db="EMBL/GenBank/DDBJ databases">
        <authorList>
            <consortium name="DOE Joint Genome Institute"/>
            <person name="Kuo A."/>
            <person name="Miyauchi S."/>
            <person name="Kiss E."/>
            <person name="Drula E."/>
            <person name="Kohler A."/>
            <person name="Sanchez-Garcia M."/>
            <person name="Andreopoulos B."/>
            <person name="Barry K.W."/>
            <person name="Bonito G."/>
            <person name="Buee M."/>
            <person name="Carver A."/>
            <person name="Chen C."/>
            <person name="Cichocki N."/>
            <person name="Clum A."/>
            <person name="Culley D."/>
            <person name="Crous P.W."/>
            <person name="Fauchery L."/>
            <person name="Girlanda M."/>
            <person name="Hayes R."/>
            <person name="Keri Z."/>
            <person name="Labutti K."/>
            <person name="Lipzen A."/>
            <person name="Lombard V."/>
            <person name="Magnuson J."/>
            <person name="Maillard F."/>
            <person name="Morin E."/>
            <person name="Murat C."/>
            <person name="Nolan M."/>
            <person name="Ohm R."/>
            <person name="Pangilinan J."/>
            <person name="Pereira M."/>
            <person name="Perotto S."/>
            <person name="Peter M."/>
            <person name="Riley R."/>
            <person name="Sitrit Y."/>
            <person name="Stielow B."/>
            <person name="Szollosi G."/>
            <person name="Zifcakova L."/>
            <person name="Stursova M."/>
            <person name="Spatafora J.W."/>
            <person name="Tedersoo L."/>
            <person name="Vaario L.-M."/>
            <person name="Yamada A."/>
            <person name="Yan M."/>
            <person name="Wang P."/>
            <person name="Xu J."/>
            <person name="Bruns T."/>
            <person name="Baldrian P."/>
            <person name="Vilgalys R."/>
            <person name="Henrissat B."/>
            <person name="Grigoriev I.V."/>
            <person name="Hibbett D."/>
            <person name="Nagy L.G."/>
            <person name="Martin F.M."/>
        </authorList>
    </citation>
    <scope>NUCLEOTIDE SEQUENCE</scope>
    <source>
        <strain evidence="1">P2</strain>
    </source>
</reference>
<dbReference type="Proteomes" id="UP000886501">
    <property type="component" value="Unassembled WGS sequence"/>
</dbReference>
<protein>
    <submittedName>
        <fullName evidence="1">Uncharacterized protein</fullName>
    </submittedName>
</protein>